<comment type="caution">
    <text evidence="2">The sequence shown here is derived from an EMBL/GenBank/DDBJ whole genome shotgun (WGS) entry which is preliminary data.</text>
</comment>
<dbReference type="SUPFAM" id="SSF143243">
    <property type="entry name" value="Nqo5-like"/>
    <property type="match status" value="1"/>
</dbReference>
<dbReference type="InterPro" id="IPR037232">
    <property type="entry name" value="NADH_quin_OxRdtase_su_C/D-like"/>
</dbReference>
<dbReference type="InterPro" id="IPR001268">
    <property type="entry name" value="NADH_UbQ_OxRdtase_30kDa_su"/>
</dbReference>
<gene>
    <name evidence="2" type="ORF">CLLI_13040</name>
</gene>
<proteinExistence type="predicted"/>
<keyword evidence="3" id="KW-1185">Reference proteome</keyword>
<dbReference type="Proteomes" id="UP000239706">
    <property type="component" value="Unassembled WGS sequence"/>
</dbReference>
<dbReference type="EMBL" id="PVXO01000036">
    <property type="protein sequence ID" value="PRR78722.1"/>
    <property type="molecule type" value="Genomic_DNA"/>
</dbReference>
<evidence type="ECO:0000259" key="1">
    <source>
        <dbReference type="Pfam" id="PF00329"/>
    </source>
</evidence>
<accession>A0A2T0B4D4</accession>
<organism evidence="2 3">
    <name type="scientific">Clostridium liquoris</name>
    <dbReference type="NCBI Taxonomy" id="1289519"/>
    <lineage>
        <taxon>Bacteria</taxon>
        <taxon>Bacillati</taxon>
        <taxon>Bacillota</taxon>
        <taxon>Clostridia</taxon>
        <taxon>Eubacteriales</taxon>
        <taxon>Clostridiaceae</taxon>
        <taxon>Clostridium</taxon>
    </lineage>
</organism>
<sequence length="133" mass="15483">MHKMDITYINKDEIVSMAEKMLSEKRRLVIMNGYVDKEGNNVIAYNFDIDGNLKTYICKGEKTFPTITHIYKGSAQWCEEDICEVMEVDFEGLKKGDRLFLPDDFDGSGQILVTPIEELRNKYKEKVDEEENK</sequence>
<evidence type="ECO:0000313" key="2">
    <source>
        <dbReference type="EMBL" id="PRR78722.1"/>
    </source>
</evidence>
<dbReference type="RefSeq" id="WP_170063655.1">
    <property type="nucleotide sequence ID" value="NZ_PVXO01000036.1"/>
</dbReference>
<dbReference type="AlphaFoldDB" id="A0A2T0B4D4"/>
<evidence type="ECO:0000313" key="3">
    <source>
        <dbReference type="Proteomes" id="UP000239706"/>
    </source>
</evidence>
<protein>
    <submittedName>
        <fullName evidence="2">Respiratory-chain NADH dehydrogenase, 30 Kd subunit</fullName>
    </submittedName>
</protein>
<dbReference type="Pfam" id="PF00329">
    <property type="entry name" value="Complex1_30kDa"/>
    <property type="match status" value="1"/>
</dbReference>
<feature type="domain" description="NADH:ubiquinone oxidoreductase 30kDa subunit" evidence="1">
    <location>
        <begin position="8"/>
        <end position="107"/>
    </location>
</feature>
<dbReference type="GO" id="GO:0008137">
    <property type="term" value="F:NADH dehydrogenase (ubiquinone) activity"/>
    <property type="evidence" value="ECO:0007669"/>
    <property type="project" value="InterPro"/>
</dbReference>
<name>A0A2T0B4D4_9CLOT</name>
<reference evidence="2 3" key="1">
    <citation type="submission" date="2018-03" db="EMBL/GenBank/DDBJ databases">
        <title>Genome sequence of Clostridium liquoris DSM 100320.</title>
        <authorList>
            <person name="Poehlein A."/>
            <person name="Daniel R."/>
        </authorList>
    </citation>
    <scope>NUCLEOTIDE SEQUENCE [LARGE SCALE GENOMIC DNA]</scope>
    <source>
        <strain evidence="2 3">DSM 100320</strain>
    </source>
</reference>